<dbReference type="EMBL" id="WTPX01000043">
    <property type="protein sequence ID" value="NNJ25622.1"/>
    <property type="molecule type" value="Genomic_DNA"/>
</dbReference>
<organism evidence="2 3">
    <name type="scientific">Alienimonas chondri</name>
    <dbReference type="NCBI Taxonomy" id="2681879"/>
    <lineage>
        <taxon>Bacteria</taxon>
        <taxon>Pseudomonadati</taxon>
        <taxon>Planctomycetota</taxon>
        <taxon>Planctomycetia</taxon>
        <taxon>Planctomycetales</taxon>
        <taxon>Planctomycetaceae</taxon>
        <taxon>Alienimonas</taxon>
    </lineage>
</organism>
<dbReference type="InterPro" id="IPR002881">
    <property type="entry name" value="DUF58"/>
</dbReference>
<keyword evidence="3" id="KW-1185">Reference proteome</keyword>
<dbReference type="Proteomes" id="UP000609651">
    <property type="component" value="Unassembled WGS sequence"/>
</dbReference>
<proteinExistence type="predicted"/>
<gene>
    <name evidence="2" type="ORF">LzC2_16940</name>
</gene>
<reference evidence="2 3" key="1">
    <citation type="journal article" date="2020" name="Syst. Appl. Microbiol.">
        <title>Alienimonas chondri sp. nov., a novel planctomycete isolated from the biofilm of the red alga Chondrus crispus.</title>
        <authorList>
            <person name="Vitorino I."/>
            <person name="Albuquerque L."/>
            <person name="Wiegand S."/>
            <person name="Kallscheuer N."/>
            <person name="da Costa M.S."/>
            <person name="Lobo-da-Cunha A."/>
            <person name="Jogler C."/>
            <person name="Lage O.M."/>
        </authorList>
    </citation>
    <scope>NUCLEOTIDE SEQUENCE [LARGE SCALE GENOMIC DNA]</scope>
    <source>
        <strain evidence="2 3">LzC2</strain>
    </source>
</reference>
<dbReference type="RefSeq" id="WP_171185823.1">
    <property type="nucleotide sequence ID" value="NZ_WTPX01000043.1"/>
</dbReference>
<dbReference type="Pfam" id="PF01882">
    <property type="entry name" value="DUF58"/>
    <property type="match status" value="1"/>
</dbReference>
<dbReference type="PANTHER" id="PTHR33608">
    <property type="entry name" value="BLL2464 PROTEIN"/>
    <property type="match status" value="1"/>
</dbReference>
<feature type="domain" description="DUF58" evidence="1">
    <location>
        <begin position="51"/>
        <end position="248"/>
    </location>
</feature>
<dbReference type="InterPro" id="IPR036465">
    <property type="entry name" value="vWFA_dom_sf"/>
</dbReference>
<dbReference type="SUPFAM" id="SSF53300">
    <property type="entry name" value="vWA-like"/>
    <property type="match status" value="1"/>
</dbReference>
<accession>A0ABX1VEA8</accession>
<sequence>MTAPASLSSLLPNDVLGRLERVRLQPVRRLTNPSRGEHLAGKGGSSTEFADYRDYAPGDDVRFVDWNIFSRLNKPYMKLYRHEEELHVCLIVDASASMRYGSGETKLLRAARMAAAFGVCALTSVEKVSAHACYAAGSDPVRLPPCTGRKSLPRLLKFLEAIEPGGDYPIEEAVNDVLKRHRGRGIAVIASDFLTFGDVSGLFGRLQAAGLEPWAVQVLAPEEIDPDLTGDLRLVDCENGAGLDVTRAGDLLSYYQDHRLALEDELAVQCRQRGGRFLPVSTQEPLKDLLFGTLRRRGWLR</sequence>
<evidence type="ECO:0000259" key="1">
    <source>
        <dbReference type="Pfam" id="PF01882"/>
    </source>
</evidence>
<name>A0ABX1VEA8_9PLAN</name>
<evidence type="ECO:0000313" key="3">
    <source>
        <dbReference type="Proteomes" id="UP000609651"/>
    </source>
</evidence>
<evidence type="ECO:0000313" key="2">
    <source>
        <dbReference type="EMBL" id="NNJ25622.1"/>
    </source>
</evidence>
<dbReference type="PANTHER" id="PTHR33608:SF7">
    <property type="entry name" value="DUF58 DOMAIN-CONTAINING PROTEIN"/>
    <property type="match status" value="1"/>
</dbReference>
<protein>
    <recommendedName>
        <fullName evidence="1">DUF58 domain-containing protein</fullName>
    </recommendedName>
</protein>
<comment type="caution">
    <text evidence="2">The sequence shown here is derived from an EMBL/GenBank/DDBJ whole genome shotgun (WGS) entry which is preliminary data.</text>
</comment>